<evidence type="ECO:0000313" key="1">
    <source>
        <dbReference type="EMBL" id="KAJ4705790.1"/>
    </source>
</evidence>
<sequence>MTLSNSMALSQPYNLTNSSSSPLPGTVNHGSKLVTEANSTNLCFERTKERIKKMFVKIELSVSSYDTAWVAMVPSPDSTQAPCFPQCINWLLDNQLDDGSWGLSNRPSWLVKDAVSCTLASVLALKRWGIGEEHMNRGIQFIKSNFSSVTDENQQTPIGFDIIFPGMIEYARDLNLNLPVRSTDINPMLERRLLELKRDYSAERKEYLAYISEGIGKLQDWETIMKYQRKNGSLFNSPSTTAAALTHLQNAGCLHYLRSTLEKFGDAVPTIYPLDKSVHLFMVESLISLGIDRHFTKEIKRVLDETYGFWLQGEEEIFTDPATCAMAFRLLRVSGYDVSSDPLTQFAEENQFFNSLKGYLKDIDALLELYRASQIMKYPDELVLVNQNLWTSRYLKQELSSGSIHSDRLGQNVSKQVEYALEFPYHANLDRLAHRRNIDLYRVDSIRILKSSYCCLNIGNEFFHKLAVDDFNNCQSILHEELKQLERWVVEKRLDKLKFARQKQAYCYFSVAAALFAPELSGARMSWAKNAVLTTVVDDFFDIGGSDEELVNLMELLEKWNVRNGKNYCSEQVEIIFSALHSTICELGEKTVTWQGHNATSHIVEVWLNLLKSMYLEAQWLRNKSVPSVDEYMRNAYVSFALGPIVFPAIYFVGAKLSEEIVRSPEFNNLYKLVSTCGRLLNDFQGFKRESKEGKLNAVSLHIIHSNGSITEEEACKKIKCVIDDNRKELLRLVLQEEGSIVPKACKDLIWTMSKVLHLFYMNTDGFTSNVEMIKAVSNVIFDPIADK</sequence>
<protein>
    <submittedName>
        <fullName evidence="1">Terpene synthase</fullName>
    </submittedName>
</protein>
<organism evidence="1 2">
    <name type="scientific">Melia azedarach</name>
    <name type="common">Chinaberry tree</name>
    <dbReference type="NCBI Taxonomy" id="155640"/>
    <lineage>
        <taxon>Eukaryota</taxon>
        <taxon>Viridiplantae</taxon>
        <taxon>Streptophyta</taxon>
        <taxon>Embryophyta</taxon>
        <taxon>Tracheophyta</taxon>
        <taxon>Spermatophyta</taxon>
        <taxon>Magnoliopsida</taxon>
        <taxon>eudicotyledons</taxon>
        <taxon>Gunneridae</taxon>
        <taxon>Pentapetalae</taxon>
        <taxon>rosids</taxon>
        <taxon>malvids</taxon>
        <taxon>Sapindales</taxon>
        <taxon>Meliaceae</taxon>
        <taxon>Melia</taxon>
    </lineage>
</organism>
<reference evidence="1 2" key="1">
    <citation type="journal article" date="2023" name="Science">
        <title>Complex scaffold remodeling in plant triterpene biosynthesis.</title>
        <authorList>
            <person name="De La Pena R."/>
            <person name="Hodgson H."/>
            <person name="Liu J.C."/>
            <person name="Stephenson M.J."/>
            <person name="Martin A.C."/>
            <person name="Owen C."/>
            <person name="Harkess A."/>
            <person name="Leebens-Mack J."/>
            <person name="Jimenez L.E."/>
            <person name="Osbourn A."/>
            <person name="Sattely E.S."/>
        </authorList>
    </citation>
    <scope>NUCLEOTIDE SEQUENCE [LARGE SCALE GENOMIC DNA]</scope>
    <source>
        <strain evidence="2">cv. JPN11</strain>
        <tissue evidence="1">Leaf</tissue>
    </source>
</reference>
<dbReference type="Proteomes" id="UP001164539">
    <property type="component" value="Chromosome 11"/>
</dbReference>
<accession>A0ACC1X2U5</accession>
<gene>
    <name evidence="1" type="ORF">OWV82_019530</name>
</gene>
<name>A0ACC1X2U5_MELAZ</name>
<comment type="caution">
    <text evidence="1">The sequence shown here is derived from an EMBL/GenBank/DDBJ whole genome shotgun (WGS) entry which is preliminary data.</text>
</comment>
<keyword evidence="2" id="KW-1185">Reference proteome</keyword>
<dbReference type="EMBL" id="CM051404">
    <property type="protein sequence ID" value="KAJ4705790.1"/>
    <property type="molecule type" value="Genomic_DNA"/>
</dbReference>
<evidence type="ECO:0000313" key="2">
    <source>
        <dbReference type="Proteomes" id="UP001164539"/>
    </source>
</evidence>
<proteinExistence type="predicted"/>